<dbReference type="PANTHER" id="PTHR10963:SF60">
    <property type="entry name" value="GRAM-NEGATIVE BACTERIA-BINDING PROTEIN 1-RELATED"/>
    <property type="match status" value="1"/>
</dbReference>
<evidence type="ECO:0000313" key="2">
    <source>
        <dbReference type="EMBL" id="ORB63379.1"/>
    </source>
</evidence>
<dbReference type="GO" id="GO:0004553">
    <property type="term" value="F:hydrolase activity, hydrolyzing O-glycosyl compounds"/>
    <property type="evidence" value="ECO:0007669"/>
    <property type="project" value="InterPro"/>
</dbReference>
<name>A0A1X0JKI6_9MYCO</name>
<evidence type="ECO:0000313" key="3">
    <source>
        <dbReference type="Proteomes" id="UP000192411"/>
    </source>
</evidence>
<dbReference type="Pfam" id="PF00722">
    <property type="entry name" value="Glyco_hydro_16"/>
    <property type="match status" value="1"/>
</dbReference>
<dbReference type="GO" id="GO:0005975">
    <property type="term" value="P:carbohydrate metabolic process"/>
    <property type="evidence" value="ECO:0007669"/>
    <property type="project" value="InterPro"/>
</dbReference>
<keyword evidence="3" id="KW-1185">Reference proteome</keyword>
<dbReference type="SUPFAM" id="SSF49899">
    <property type="entry name" value="Concanavalin A-like lectins/glucanases"/>
    <property type="match status" value="1"/>
</dbReference>
<dbReference type="InterPro" id="IPR013320">
    <property type="entry name" value="ConA-like_dom_sf"/>
</dbReference>
<dbReference type="OrthoDB" id="8771597at2"/>
<sequence length="239" mass="27090">MELPGWTPVFYDDFDRDAPIGSWANDCDPGKVAYQGQQGQQWLSYPRCFNDTIDRRPYRSEQVLQVADGMLIFNLQNVDGQPAGANPSPILRSGSQYQRYGRYSARMRVDNPNLTEYYVAWLLWPQSENWPYDGELDFPEGGLAGPVGGFQHFAGPASCNGCKIPSRDVGARFTDWHTYTIEWSPGRVRYLLDDVVVLDSTESVPDTPMRWQLQTETRGNGNNSGRLLVDWVSVWSYSG</sequence>
<organism evidence="2 3">
    <name type="scientific">Mycolicibacterium tusciae</name>
    <dbReference type="NCBI Taxonomy" id="75922"/>
    <lineage>
        <taxon>Bacteria</taxon>
        <taxon>Bacillati</taxon>
        <taxon>Actinomycetota</taxon>
        <taxon>Actinomycetes</taxon>
        <taxon>Mycobacteriales</taxon>
        <taxon>Mycobacteriaceae</taxon>
        <taxon>Mycolicibacterium</taxon>
    </lineage>
</organism>
<dbReference type="InterPro" id="IPR050546">
    <property type="entry name" value="Glycosyl_Hydrlase_16"/>
</dbReference>
<gene>
    <name evidence="2" type="ORF">BST47_19690</name>
</gene>
<evidence type="ECO:0000259" key="1">
    <source>
        <dbReference type="PROSITE" id="PS51762"/>
    </source>
</evidence>
<accession>A0A1X0JKI6</accession>
<dbReference type="PANTHER" id="PTHR10963">
    <property type="entry name" value="GLYCOSYL HYDROLASE-RELATED"/>
    <property type="match status" value="1"/>
</dbReference>
<dbReference type="InterPro" id="IPR000757">
    <property type="entry name" value="Beta-glucanase-like"/>
</dbReference>
<dbReference type="EMBL" id="MVIM01000011">
    <property type="protein sequence ID" value="ORB63379.1"/>
    <property type="molecule type" value="Genomic_DNA"/>
</dbReference>
<dbReference type="Proteomes" id="UP000192411">
    <property type="component" value="Unassembled WGS sequence"/>
</dbReference>
<dbReference type="RefSeq" id="WP_083127335.1">
    <property type="nucleotide sequence ID" value="NZ_MVIM01000011.1"/>
</dbReference>
<dbReference type="PROSITE" id="PS51762">
    <property type="entry name" value="GH16_2"/>
    <property type="match status" value="1"/>
</dbReference>
<feature type="domain" description="GH16" evidence="1">
    <location>
        <begin position="1"/>
        <end position="239"/>
    </location>
</feature>
<protein>
    <recommendedName>
        <fullName evidence="1">GH16 domain-containing protein</fullName>
    </recommendedName>
</protein>
<reference evidence="2 3" key="1">
    <citation type="submission" date="2017-02" db="EMBL/GenBank/DDBJ databases">
        <title>The new phylogeny of genus Mycobacterium.</title>
        <authorList>
            <person name="Tortoli E."/>
            <person name="Trovato A."/>
            <person name="Cirillo D.M."/>
        </authorList>
    </citation>
    <scope>NUCLEOTIDE SEQUENCE [LARGE SCALE GENOMIC DNA]</scope>
    <source>
        <strain evidence="2 3">DSM 44338</strain>
    </source>
</reference>
<proteinExistence type="predicted"/>
<dbReference type="Gene3D" id="2.60.120.200">
    <property type="match status" value="1"/>
</dbReference>
<comment type="caution">
    <text evidence="2">The sequence shown here is derived from an EMBL/GenBank/DDBJ whole genome shotgun (WGS) entry which is preliminary data.</text>
</comment>
<dbReference type="AlphaFoldDB" id="A0A1X0JKI6"/>
<dbReference type="CDD" id="cd00413">
    <property type="entry name" value="Glyco_hydrolase_16"/>
    <property type="match status" value="1"/>
</dbReference>
<dbReference type="STRING" id="75922.BST47_19690"/>